<comment type="caution">
    <text evidence="2">The sequence shown here is derived from an EMBL/GenBank/DDBJ whole genome shotgun (WGS) entry which is preliminary data.</text>
</comment>
<reference evidence="2 3" key="1">
    <citation type="submission" date="2020-07" db="EMBL/GenBank/DDBJ databases">
        <title>Sequencing the genomes of 1000 actinobacteria strains.</title>
        <authorList>
            <person name="Klenk H.-P."/>
        </authorList>
    </citation>
    <scope>NUCLEOTIDE SEQUENCE [LARGE SCALE GENOMIC DNA]</scope>
    <source>
        <strain evidence="2 3">DSM 19087</strain>
    </source>
</reference>
<evidence type="ECO:0000256" key="1">
    <source>
        <dbReference type="SAM" id="MobiDB-lite"/>
    </source>
</evidence>
<evidence type="ECO:0000313" key="2">
    <source>
        <dbReference type="EMBL" id="NYI38988.1"/>
    </source>
</evidence>
<name>A0ABX2SJA6_9ACTN</name>
<dbReference type="RefSeq" id="WP_218845867.1">
    <property type="nucleotide sequence ID" value="NZ_BAAAMP010000002.1"/>
</dbReference>
<gene>
    <name evidence="2" type="ORF">BJ975_002363</name>
</gene>
<sequence>MSDAVDETTETPESKPVLRVVKGDPTAEELAALVAVVAARNAAAAAAAADSKPRPRSQWGHPTRQHRTPHRFGPGQWRASAF</sequence>
<dbReference type="Proteomes" id="UP000587211">
    <property type="component" value="Unassembled WGS sequence"/>
</dbReference>
<proteinExistence type="predicted"/>
<evidence type="ECO:0000313" key="3">
    <source>
        <dbReference type="Proteomes" id="UP000587211"/>
    </source>
</evidence>
<dbReference type="EMBL" id="JACBZN010000001">
    <property type="protein sequence ID" value="NYI38988.1"/>
    <property type="molecule type" value="Genomic_DNA"/>
</dbReference>
<keyword evidence="3" id="KW-1185">Reference proteome</keyword>
<accession>A0ABX2SJA6</accession>
<protein>
    <submittedName>
        <fullName evidence="2">Sarcosine oxidase gamma subunit</fullName>
    </submittedName>
</protein>
<dbReference type="Pfam" id="PF13822">
    <property type="entry name" value="ACC_epsilon"/>
    <property type="match status" value="1"/>
</dbReference>
<organism evidence="2 3">
    <name type="scientific">Aeromicrobium tamlense</name>
    <dbReference type="NCBI Taxonomy" id="375541"/>
    <lineage>
        <taxon>Bacteria</taxon>
        <taxon>Bacillati</taxon>
        <taxon>Actinomycetota</taxon>
        <taxon>Actinomycetes</taxon>
        <taxon>Propionibacteriales</taxon>
        <taxon>Nocardioidaceae</taxon>
        <taxon>Aeromicrobium</taxon>
    </lineage>
</organism>
<dbReference type="InterPro" id="IPR032716">
    <property type="entry name" value="ACC_epsilon"/>
</dbReference>
<feature type="region of interest" description="Disordered" evidence="1">
    <location>
        <begin position="46"/>
        <end position="82"/>
    </location>
</feature>